<dbReference type="InterPro" id="IPR003987">
    <property type="entry name" value="ICAM_VCAM_N"/>
</dbReference>
<evidence type="ECO:0000256" key="19">
    <source>
        <dbReference type="SAM" id="MobiDB-lite"/>
    </source>
</evidence>
<evidence type="ECO:0000256" key="4">
    <source>
        <dbReference type="ARBA" id="ARBA00022692"/>
    </source>
</evidence>
<feature type="domain" description="Ig-like" evidence="21">
    <location>
        <begin position="1099"/>
        <end position="1177"/>
    </location>
</feature>
<dbReference type="InterPro" id="IPR047012">
    <property type="entry name" value="ICAM_VCAM"/>
</dbReference>
<dbReference type="SMART" id="SM00409">
    <property type="entry name" value="IG"/>
    <property type="match status" value="12"/>
</dbReference>
<feature type="non-terminal residue" evidence="22">
    <location>
        <position position="1"/>
    </location>
</feature>
<dbReference type="InterPro" id="IPR003598">
    <property type="entry name" value="Ig_sub2"/>
</dbReference>
<dbReference type="Gene3D" id="2.60.40.10">
    <property type="entry name" value="Immunoglobulins"/>
    <property type="match status" value="15"/>
</dbReference>
<evidence type="ECO:0000256" key="1">
    <source>
        <dbReference type="ARBA" id="ARBA00004479"/>
    </source>
</evidence>
<dbReference type="GO" id="GO:0005886">
    <property type="term" value="C:plasma membrane"/>
    <property type="evidence" value="ECO:0007669"/>
    <property type="project" value="TreeGrafter"/>
</dbReference>
<evidence type="ECO:0000256" key="5">
    <source>
        <dbReference type="ARBA" id="ARBA00022729"/>
    </source>
</evidence>
<evidence type="ECO:0000256" key="12">
    <source>
        <dbReference type="ARBA" id="ARBA00023180"/>
    </source>
</evidence>
<reference evidence="23" key="1">
    <citation type="journal article" date="2019" name="IScience">
        <title>Narwhal Genome Reveals Long-Term Low Genetic Diversity despite Current Large Abundance Size.</title>
        <authorList>
            <person name="Westbury M.V."/>
            <person name="Petersen B."/>
            <person name="Garde E."/>
            <person name="Heide-Jorgensen M.P."/>
            <person name="Lorenzen E.D."/>
        </authorList>
    </citation>
    <scope>NUCLEOTIDE SEQUENCE [LARGE SCALE GENOMIC DNA]</scope>
</reference>
<dbReference type="InterPro" id="IPR013768">
    <property type="entry name" value="ICAM_N"/>
</dbReference>
<dbReference type="InterPro" id="IPR007110">
    <property type="entry name" value="Ig-like_dom"/>
</dbReference>
<keyword evidence="10 20" id="KW-0472">Membrane</keyword>
<evidence type="ECO:0000256" key="11">
    <source>
        <dbReference type="ARBA" id="ARBA00023157"/>
    </source>
</evidence>
<dbReference type="PRINTS" id="PR01473">
    <property type="entry name" value="ICAM"/>
</dbReference>
<dbReference type="Pfam" id="PF13927">
    <property type="entry name" value="Ig_3"/>
    <property type="match status" value="1"/>
</dbReference>
<evidence type="ECO:0000259" key="21">
    <source>
        <dbReference type="PROSITE" id="PS50835"/>
    </source>
</evidence>
<keyword evidence="7" id="KW-0832">Ubl conjugation</keyword>
<dbReference type="PANTHER" id="PTHR13771:SF18">
    <property type="entry name" value="INTERCELLULAR ADHESION MOLECULE 1"/>
    <property type="match status" value="1"/>
</dbReference>
<evidence type="ECO:0000256" key="20">
    <source>
        <dbReference type="SAM" id="Phobius"/>
    </source>
</evidence>
<keyword evidence="11" id="KW-1015">Disulfide bond</keyword>
<dbReference type="FunFam" id="2.60.40.10:FF:000194">
    <property type="entry name" value="Intercellular adhesion molecule 1"/>
    <property type="match status" value="3"/>
</dbReference>
<comment type="similarity">
    <text evidence="2">Belongs to the immunoglobulin superfamily. ICAM family.</text>
</comment>
<evidence type="ECO:0000313" key="23">
    <source>
        <dbReference type="Proteomes" id="UP000308365"/>
    </source>
</evidence>
<dbReference type="InterPro" id="IPR003599">
    <property type="entry name" value="Ig_sub"/>
</dbReference>
<dbReference type="FunFam" id="2.60.40.10:FF:000459">
    <property type="entry name" value="Intercellular adhesion molecule 1"/>
    <property type="match status" value="2"/>
</dbReference>
<dbReference type="CDD" id="cd05755">
    <property type="entry name" value="IgC2_2_ICAM-1_like"/>
    <property type="match status" value="1"/>
</dbReference>
<evidence type="ECO:0000256" key="18">
    <source>
        <dbReference type="ARBA" id="ARBA00083861"/>
    </source>
</evidence>
<dbReference type="FunFam" id="2.60.40.10:FF:000338">
    <property type="entry name" value="intercellular adhesion molecule 5"/>
    <property type="match status" value="2"/>
</dbReference>
<proteinExistence type="inferred from homology"/>
<dbReference type="GO" id="GO:0005178">
    <property type="term" value="F:integrin binding"/>
    <property type="evidence" value="ECO:0007669"/>
    <property type="project" value="InterPro"/>
</dbReference>
<evidence type="ECO:0000256" key="3">
    <source>
        <dbReference type="ARBA" id="ARBA00022553"/>
    </source>
</evidence>
<evidence type="ECO:0000256" key="13">
    <source>
        <dbReference type="ARBA" id="ARBA00023319"/>
    </source>
</evidence>
<protein>
    <recommendedName>
        <fullName evidence="16">Intercellular adhesion molecule 1</fullName>
    </recommendedName>
    <alternativeName>
        <fullName evidence="17">Intercellular adhesion molecule 5</fullName>
    </alternativeName>
    <alternativeName>
        <fullName evidence="18">Telencephalin</fullName>
    </alternativeName>
</protein>
<organism evidence="22 23">
    <name type="scientific">Monodon monoceros</name>
    <name type="common">Narwhal</name>
    <name type="synonym">Ceratodon monodon</name>
    <dbReference type="NCBI Taxonomy" id="40151"/>
    <lineage>
        <taxon>Eukaryota</taxon>
        <taxon>Metazoa</taxon>
        <taxon>Chordata</taxon>
        <taxon>Craniata</taxon>
        <taxon>Vertebrata</taxon>
        <taxon>Euteleostomi</taxon>
        <taxon>Mammalia</taxon>
        <taxon>Eutheria</taxon>
        <taxon>Laurasiatheria</taxon>
        <taxon>Artiodactyla</taxon>
        <taxon>Whippomorpha</taxon>
        <taxon>Cetacea</taxon>
        <taxon>Odontoceti</taxon>
        <taxon>Monodontidae</taxon>
        <taxon>Monodon</taxon>
    </lineage>
</organism>
<keyword evidence="5" id="KW-0732">Signal</keyword>
<comment type="subunit">
    <text evidence="15">Homodimer. Interacts with MUC1 and promotes cell aggregation in epithelial cells. Interacts with ARHGEF26/SGEF. Interacts (on T cell side) with CD81, CD247 and CD9 at immunological synapses between antigen-presenting cells and T cells.</text>
</comment>
<evidence type="ECO:0000256" key="16">
    <source>
        <dbReference type="ARBA" id="ARBA00040566"/>
    </source>
</evidence>
<evidence type="ECO:0000256" key="9">
    <source>
        <dbReference type="ARBA" id="ARBA00022989"/>
    </source>
</evidence>
<evidence type="ECO:0000256" key="7">
    <source>
        <dbReference type="ARBA" id="ARBA00022843"/>
    </source>
</evidence>
<dbReference type="EMBL" id="RWIC01000667">
    <property type="protein sequence ID" value="TKC41189.1"/>
    <property type="molecule type" value="Genomic_DNA"/>
</dbReference>
<dbReference type="PANTHER" id="PTHR13771">
    <property type="entry name" value="INTERCELLULAR ADHESION MOLECULE"/>
    <property type="match status" value="1"/>
</dbReference>
<keyword evidence="3" id="KW-0597">Phosphoprotein</keyword>
<dbReference type="SMART" id="SM00408">
    <property type="entry name" value="IGc2"/>
    <property type="match status" value="6"/>
</dbReference>
<dbReference type="SUPFAM" id="SSF48726">
    <property type="entry name" value="Immunoglobulin"/>
    <property type="match status" value="14"/>
</dbReference>
<dbReference type="Proteomes" id="UP000308365">
    <property type="component" value="Unassembled WGS sequence"/>
</dbReference>
<dbReference type="InterPro" id="IPR048679">
    <property type="entry name" value="ICAM1_3_5_D2"/>
</dbReference>
<evidence type="ECO:0000256" key="6">
    <source>
        <dbReference type="ARBA" id="ARBA00022737"/>
    </source>
</evidence>
<dbReference type="FunFam" id="2.60.40.10:FF:000641">
    <property type="entry name" value="Intercellular adhesion molecule 1"/>
    <property type="match status" value="1"/>
</dbReference>
<feature type="domain" description="Ig-like" evidence="21">
    <location>
        <begin position="1356"/>
        <end position="1429"/>
    </location>
</feature>
<dbReference type="Pfam" id="PF03921">
    <property type="entry name" value="ICAM_N"/>
    <property type="match status" value="3"/>
</dbReference>
<dbReference type="GO" id="GO:0002252">
    <property type="term" value="P:immune effector process"/>
    <property type="evidence" value="ECO:0007669"/>
    <property type="project" value="UniProtKB-ARBA"/>
</dbReference>
<evidence type="ECO:0000256" key="14">
    <source>
        <dbReference type="ARBA" id="ARBA00037418"/>
    </source>
</evidence>
<evidence type="ECO:0000313" key="22">
    <source>
        <dbReference type="EMBL" id="TKC41189.1"/>
    </source>
</evidence>
<dbReference type="FunFam" id="2.60.40.10:FF:000335">
    <property type="entry name" value="Intercellular adhesion molecule 5"/>
    <property type="match status" value="3"/>
</dbReference>
<feature type="domain" description="Ig-like" evidence="21">
    <location>
        <begin position="1182"/>
        <end position="1258"/>
    </location>
</feature>
<dbReference type="GO" id="GO:0050900">
    <property type="term" value="P:leukocyte migration"/>
    <property type="evidence" value="ECO:0007669"/>
    <property type="project" value="UniProtKB-ARBA"/>
</dbReference>
<feature type="transmembrane region" description="Helical" evidence="20">
    <location>
        <begin position="1525"/>
        <end position="1550"/>
    </location>
</feature>
<keyword evidence="12" id="KW-0325">Glycoprotein</keyword>
<dbReference type="PROSITE" id="PS50835">
    <property type="entry name" value="IG_LIKE"/>
    <property type="match status" value="5"/>
</dbReference>
<dbReference type="Pfam" id="PF21146">
    <property type="entry name" value="ICAM1_3_5_D2"/>
    <property type="match status" value="2"/>
</dbReference>
<dbReference type="FunFam" id="2.60.40.10:FF:000648">
    <property type="entry name" value="Intercellular adhesion molecule 1"/>
    <property type="match status" value="2"/>
</dbReference>
<comment type="subcellular location">
    <subcellularLocation>
        <location evidence="1">Membrane</location>
        <topology evidence="1">Single-pass type I membrane protein</topology>
    </subcellularLocation>
</comment>
<feature type="region of interest" description="Disordered" evidence="19">
    <location>
        <begin position="802"/>
        <end position="825"/>
    </location>
</feature>
<evidence type="ECO:0000256" key="17">
    <source>
        <dbReference type="ARBA" id="ARBA00069858"/>
    </source>
</evidence>
<dbReference type="GO" id="GO:0006955">
    <property type="term" value="P:immune response"/>
    <property type="evidence" value="ECO:0007669"/>
    <property type="project" value="UniProtKB-ARBA"/>
</dbReference>
<dbReference type="GO" id="GO:1901701">
    <property type="term" value="P:cellular response to oxygen-containing compound"/>
    <property type="evidence" value="ECO:0007669"/>
    <property type="project" value="UniProtKB-ARBA"/>
</dbReference>
<dbReference type="InterPro" id="IPR036179">
    <property type="entry name" value="Ig-like_dom_sf"/>
</dbReference>
<gene>
    <name evidence="22" type="ORF">EI555_010517</name>
</gene>
<evidence type="ECO:0000256" key="10">
    <source>
        <dbReference type="ARBA" id="ARBA00023136"/>
    </source>
</evidence>
<feature type="non-terminal residue" evidence="22">
    <location>
        <position position="1612"/>
    </location>
</feature>
<feature type="domain" description="Ig-like" evidence="21">
    <location>
        <begin position="469"/>
        <end position="544"/>
    </location>
</feature>
<feature type="domain" description="Ig-like" evidence="21">
    <location>
        <begin position="1436"/>
        <end position="1520"/>
    </location>
</feature>
<comment type="function">
    <text evidence="14">ICAM proteins are ligands for the leukocyte adhesion protein LFA-1 (integrin alpha-L/beta-2). During leukocyte trans-endothelial migration, ICAM1 engagement promotes the assembly of endothelial apical cups through ARHGEF26/SGEF and RHOG activation.</text>
</comment>
<accession>A0A4U1EWR5</accession>
<dbReference type="FunFam" id="2.60.40.10:FF:000950">
    <property type="entry name" value="Intercellular adhesion molecule 5"/>
    <property type="match status" value="1"/>
</dbReference>
<keyword evidence="9 20" id="KW-1133">Transmembrane helix</keyword>
<sequence length="1612" mass="171064">GALTTSIRKFRCESGEREGTTLLGPGTLSIRKCQSPCSGEENASPRPRLCTTSSALPPPAMVPGAAHPALLALLALLGALLPGPGGAQTSVQPQKAITSRGASIMVNCSTSCDQHTMLGLETQLAKREVDHGKNWKIFELSDVQKDSFPICYSSCLGNQSSALMNLTVYCEWLGPGAGLGSLGFPERVELAPLPLWQPVGENLTLRCMVSSGAPRDHLTVVLLREEEELGRQPVGDGEPTEVTVTVLASRDDHGANFSCRTELDLRSQGLGLFQNSSAPRKLRTFVLPTTDPHLATYPVLEVGTQCLVSCTLYGLFPVSEAEVHLALGGRRLQTTITYNEYSLLAKALVEGKVEEEGVQYLTCAVNLGGQSRRSWENVTIYSFPAPNLTLSQPEVSEWTTVNVECEAQVGAVVMLNGAPARPPGPRAQLQLNASAEDNGRSFFCSAALAVAEQVVHKNQTRELRVLYGPRLNERDCLGNWTWQEGSQQTLRCQAWGNPTPKLNCSRKEDGALLPIGDLRPVKREVAGTYQCRATSTRDHQNNMAIVIPVASVIILGTMAAATSAPFWVRISPEFKAVPPGGSVWLNCSSSCPLPEGSSLRTELRRGDTLSGPGWVSYQLLDVRAWSSDVHCFVTCAGETRGATARITAYRPSPGLHRALLGLWAALGLGIFGLSVVAQEPFWADLQPRVALVERGGSLWLNCSTNCPRPERGGLETSLRRNGTQRGLRWLARQLVDIREPETQPVCFFRCARRTLQARGLIRTFREFSEAKLLSLLSGPAPWVTGSSPTGPTLWISTPSPPWPLGSKPRRAEPGISNNRGSPVAERPDRVELVPLPAWQPVGENFTLSCRVPGAGPRGSLTLTLLRGARELIRRSFSGEPPRARGAVLTATVLARREDHGANFSCRAELDLRPHGLGLFENSSAPRELRTFVGSEGPVSCAMDGLFPASEAEVYLALGDQRLSPDVTLEGDALMATATATASAEQEGARQLVCNVTLGGESRETQENVTVYSFPEPLLTLSEPNAPEGKMVTVTCAAGARALVTLDGIPAAVPGQPAQLQLNATENDDRRGFFCDATLEVDGETLRKNESAELRVLYAPRLDDSGCPRSWTWPEGPEQTLRCEARGNPEPSVHCARPDGGAVLALGLLGPVTRALAGTYHCTATNVQGQAVKDVTLTVEYAPALDSVGCPERITWLEGTEASLSCVAHGVPPPNVNCVRSGEARVIEGTLRVVREHAGTYRCEATNARGSAAKNVAVTVEYGPSFEEVSCPSNWTWVEGSGQLFSCEVDGKPEPSVECVGSGGTSEGALLPLAPPDPGPRAPQIPRELAPGTYICNATNQHGSVVKMVTVSAESPPQMDESTCPSHQTWLEGADAAALACSARGRPSPQVLCSREGAPRPQRLRVSRQDAGIYRCLATNAHGTDARIVTVGVEYRPVVAELAASPPGGVRPGGNFTLTCRAEAWPPAQISWRAPPGALNIGLSSNNSTLSVAGAMGSHGGEYECAATNAHGRHTRRITVRVAGPWLWVAVSGAAGGAALLAAGAGLAFYVQSTACKKGEYNVQEAESSGEAVCLNGAGAGAGGGGGAEGETEAVGTAEAPAGGEVFAIQLTS</sequence>
<evidence type="ECO:0000256" key="8">
    <source>
        <dbReference type="ARBA" id="ARBA00022889"/>
    </source>
</evidence>
<name>A0A4U1EWR5_MONMO</name>
<dbReference type="GO" id="GO:0007159">
    <property type="term" value="P:leukocyte cell-cell adhesion"/>
    <property type="evidence" value="ECO:0007669"/>
    <property type="project" value="UniProtKB-ARBA"/>
</dbReference>
<dbReference type="InterPro" id="IPR003988">
    <property type="entry name" value="ICAM"/>
</dbReference>
<keyword evidence="4 20" id="KW-0812">Transmembrane</keyword>
<keyword evidence="8" id="KW-0130">Cell adhesion</keyword>
<keyword evidence="13" id="KW-0393">Immunoglobulin domain</keyword>
<dbReference type="InterPro" id="IPR013783">
    <property type="entry name" value="Ig-like_fold"/>
</dbReference>
<keyword evidence="6" id="KW-0677">Repeat</keyword>
<dbReference type="PRINTS" id="PR01472">
    <property type="entry name" value="ICAMVCAM1"/>
</dbReference>
<evidence type="ECO:0000256" key="2">
    <source>
        <dbReference type="ARBA" id="ARBA00005925"/>
    </source>
</evidence>
<comment type="caution">
    <text evidence="22">The sequence shown here is derived from an EMBL/GenBank/DDBJ whole genome shotgun (WGS) entry which is preliminary data.</text>
</comment>
<evidence type="ECO:0000256" key="15">
    <source>
        <dbReference type="ARBA" id="ARBA00038746"/>
    </source>
</evidence>